<accession>A0ABS5IPJ7</accession>
<gene>
    <name evidence="2" type="ORF">KE274_12055</name>
</gene>
<evidence type="ECO:0000313" key="2">
    <source>
        <dbReference type="EMBL" id="MBS0024838.1"/>
    </source>
</evidence>
<evidence type="ECO:0000259" key="1">
    <source>
        <dbReference type="SMART" id="SM00849"/>
    </source>
</evidence>
<sequence length="250" mass="26403">MSVPDGWAELVPGFFRLCVADVNCYLVRTSDGMTLFDAGLPRTRTVLGELLTHLGAQRSDIDAVVLTHGHFDHVGTARALQREGASVIVHPRDVRLARHPYRYRPASPRLSYVFGHPRGIPTIARMAAAGALTVRGVEAQPRVAHGRSIDAPGTPIALWTPGHTDGHCAYFFPSEGVLILGDALVTLDPYTGEEGPQIVANAATAVPDEALASLTTLAATEARVALPGHGAAVRDGIGPAVAQALRRGAH</sequence>
<dbReference type="InterPro" id="IPR036866">
    <property type="entry name" value="RibonucZ/Hydroxyglut_hydro"/>
</dbReference>
<reference evidence="2 3" key="1">
    <citation type="submission" date="2021-04" db="EMBL/GenBank/DDBJ databases">
        <title>Whole genome analysis of root endophytic bacterium Microbacterium paraoxydans ku-mp colonizing RP-bio226 rice variety.</title>
        <authorList>
            <person name="Ulaganathan K."/>
            <person name="Latha B."/>
        </authorList>
    </citation>
    <scope>NUCLEOTIDE SEQUENCE [LARGE SCALE GENOMIC DNA]</scope>
    <source>
        <strain evidence="3">ku-mp</strain>
    </source>
</reference>
<evidence type="ECO:0000313" key="3">
    <source>
        <dbReference type="Proteomes" id="UP000678243"/>
    </source>
</evidence>
<dbReference type="Gene3D" id="3.60.15.10">
    <property type="entry name" value="Ribonuclease Z/Hydroxyacylglutathione hydrolase-like"/>
    <property type="match status" value="1"/>
</dbReference>
<proteinExistence type="predicted"/>
<dbReference type="Pfam" id="PF00753">
    <property type="entry name" value="Lactamase_B"/>
    <property type="match status" value="1"/>
</dbReference>
<dbReference type="SUPFAM" id="SSF56281">
    <property type="entry name" value="Metallo-hydrolase/oxidoreductase"/>
    <property type="match status" value="1"/>
</dbReference>
<name>A0ABS5IPJ7_9MICO</name>
<dbReference type="InterPro" id="IPR001279">
    <property type="entry name" value="Metallo-B-lactamas"/>
</dbReference>
<dbReference type="Proteomes" id="UP000678243">
    <property type="component" value="Unassembled WGS sequence"/>
</dbReference>
<dbReference type="SMART" id="SM00849">
    <property type="entry name" value="Lactamase_B"/>
    <property type="match status" value="1"/>
</dbReference>
<organism evidence="2 3">
    <name type="scientific">Microbacterium paraoxydans</name>
    <dbReference type="NCBI Taxonomy" id="199592"/>
    <lineage>
        <taxon>Bacteria</taxon>
        <taxon>Bacillati</taxon>
        <taxon>Actinomycetota</taxon>
        <taxon>Actinomycetes</taxon>
        <taxon>Micrococcales</taxon>
        <taxon>Microbacteriaceae</taxon>
        <taxon>Microbacterium</taxon>
    </lineage>
</organism>
<dbReference type="CDD" id="cd07721">
    <property type="entry name" value="yflN-like_MBL-fold"/>
    <property type="match status" value="1"/>
</dbReference>
<feature type="domain" description="Metallo-beta-lactamase" evidence="1">
    <location>
        <begin position="21"/>
        <end position="229"/>
    </location>
</feature>
<dbReference type="PANTHER" id="PTHR42951">
    <property type="entry name" value="METALLO-BETA-LACTAMASE DOMAIN-CONTAINING"/>
    <property type="match status" value="1"/>
</dbReference>
<dbReference type="EMBL" id="JAGTUK010000003">
    <property type="protein sequence ID" value="MBS0024838.1"/>
    <property type="molecule type" value="Genomic_DNA"/>
</dbReference>
<dbReference type="PANTHER" id="PTHR42951:SF14">
    <property type="entry name" value="METALLO-BETA-LACTAMASE SUPERFAMILY PROTEIN"/>
    <property type="match status" value="1"/>
</dbReference>
<keyword evidence="3" id="KW-1185">Reference proteome</keyword>
<dbReference type="RefSeq" id="WP_211544064.1">
    <property type="nucleotide sequence ID" value="NZ_JAGTUK010000003.1"/>
</dbReference>
<dbReference type="InterPro" id="IPR050855">
    <property type="entry name" value="NDM-1-like"/>
</dbReference>
<protein>
    <submittedName>
        <fullName evidence="2">MBL fold metallo-hydrolase</fullName>
    </submittedName>
</protein>
<comment type="caution">
    <text evidence="2">The sequence shown here is derived from an EMBL/GenBank/DDBJ whole genome shotgun (WGS) entry which is preliminary data.</text>
</comment>